<evidence type="ECO:0000313" key="6">
    <source>
        <dbReference type="EMBL" id="MVT27505.1"/>
    </source>
</evidence>
<name>A0A7K1UM00_9MICC</name>
<comment type="subcellular location">
    <subcellularLocation>
        <location evidence="5">Cell membrane</location>
        <topology evidence="5">Multi-pass membrane protein</topology>
    </subcellularLocation>
    <subcellularLocation>
        <location evidence="1">Membrane</location>
        <topology evidence="1">Multi-pass membrane protein</topology>
    </subcellularLocation>
</comment>
<keyword evidence="5" id="KW-1003">Cell membrane</keyword>
<comment type="similarity">
    <text evidence="5">Belongs to the 4-toluene sulfonate uptake permease (TSUP) (TC 2.A.102) family.</text>
</comment>
<feature type="transmembrane region" description="Helical" evidence="5">
    <location>
        <begin position="230"/>
        <end position="247"/>
    </location>
</feature>
<dbReference type="Proteomes" id="UP000460157">
    <property type="component" value="Unassembled WGS sequence"/>
</dbReference>
<evidence type="ECO:0000256" key="3">
    <source>
        <dbReference type="ARBA" id="ARBA00022989"/>
    </source>
</evidence>
<feature type="transmembrane region" description="Helical" evidence="5">
    <location>
        <begin position="73"/>
        <end position="93"/>
    </location>
</feature>
<dbReference type="RefSeq" id="WP_157325515.1">
    <property type="nucleotide sequence ID" value="NZ_BMFX01000023.1"/>
</dbReference>
<dbReference type="InterPro" id="IPR002781">
    <property type="entry name" value="TM_pro_TauE-like"/>
</dbReference>
<reference evidence="6 7" key="1">
    <citation type="submission" date="2019-12" db="EMBL/GenBank/DDBJ databases">
        <title>Nesterenkonia muleiensis sp. nov., a novel actinobacterium isolated from sap of Populus euphratica.</title>
        <authorList>
            <person name="Wang R."/>
        </authorList>
    </citation>
    <scope>NUCLEOTIDE SEQUENCE [LARGE SCALE GENOMIC DNA]</scope>
    <source>
        <strain evidence="6 7">F10</strain>
    </source>
</reference>
<dbReference type="OrthoDB" id="3872971at2"/>
<sequence>MGEESLLIAAVFGLLVVAAALQRITGLGFAMMLAPFLVVMLGPHTGVMLTNMLALVAPLVMTFAVWRDIEWRRLWIIAPVAVLVMPLCGWIAANSPQGPLYIVVASLVLIGLSLSMVASRVNFRMDGPGTRVLTGIGAGGGTVLAGVGGPAMTMYAVVSGWNVRSFAATLQPFWVLVSIAGFLTKISFSGDEIPVFPWWFWTGCLVVILLGLWAGSLIGGRVRDASVRRLVVVLAFIGALLALVTGIRESFGV</sequence>
<comment type="caution">
    <text evidence="6">The sequence shown here is derived from an EMBL/GenBank/DDBJ whole genome shotgun (WGS) entry which is preliminary data.</text>
</comment>
<evidence type="ECO:0000256" key="1">
    <source>
        <dbReference type="ARBA" id="ARBA00004141"/>
    </source>
</evidence>
<protein>
    <recommendedName>
        <fullName evidence="5">Probable membrane transporter protein</fullName>
    </recommendedName>
</protein>
<dbReference type="Pfam" id="PF01925">
    <property type="entry name" value="TauE"/>
    <property type="match status" value="1"/>
</dbReference>
<feature type="transmembrane region" description="Helical" evidence="5">
    <location>
        <begin position="46"/>
        <end position="66"/>
    </location>
</feature>
<dbReference type="GO" id="GO:0005886">
    <property type="term" value="C:plasma membrane"/>
    <property type="evidence" value="ECO:0007669"/>
    <property type="project" value="UniProtKB-SubCell"/>
</dbReference>
<evidence type="ECO:0000256" key="2">
    <source>
        <dbReference type="ARBA" id="ARBA00022692"/>
    </source>
</evidence>
<keyword evidence="3 5" id="KW-1133">Transmembrane helix</keyword>
<dbReference type="AlphaFoldDB" id="A0A7K1UM00"/>
<feature type="transmembrane region" description="Helical" evidence="5">
    <location>
        <begin position="133"/>
        <end position="158"/>
    </location>
</feature>
<evidence type="ECO:0000313" key="7">
    <source>
        <dbReference type="Proteomes" id="UP000460157"/>
    </source>
</evidence>
<feature type="transmembrane region" description="Helical" evidence="5">
    <location>
        <begin position="99"/>
        <end position="121"/>
    </location>
</feature>
<gene>
    <name evidence="6" type="ORF">GNZ21_14290</name>
</gene>
<evidence type="ECO:0000256" key="5">
    <source>
        <dbReference type="RuleBase" id="RU363041"/>
    </source>
</evidence>
<organism evidence="6 7">
    <name type="scientific">Nesterenkonia alkaliphila</name>
    <dbReference type="NCBI Taxonomy" id="1463631"/>
    <lineage>
        <taxon>Bacteria</taxon>
        <taxon>Bacillati</taxon>
        <taxon>Actinomycetota</taxon>
        <taxon>Actinomycetes</taxon>
        <taxon>Micrococcales</taxon>
        <taxon>Micrococcaceae</taxon>
        <taxon>Nesterenkonia</taxon>
    </lineage>
</organism>
<proteinExistence type="inferred from homology"/>
<feature type="transmembrane region" description="Helical" evidence="5">
    <location>
        <begin position="198"/>
        <end position="218"/>
    </location>
</feature>
<evidence type="ECO:0000256" key="4">
    <source>
        <dbReference type="ARBA" id="ARBA00023136"/>
    </source>
</evidence>
<dbReference type="EMBL" id="WRPM01000100">
    <property type="protein sequence ID" value="MVT27505.1"/>
    <property type="molecule type" value="Genomic_DNA"/>
</dbReference>
<accession>A0A7K1UM00</accession>
<keyword evidence="2 5" id="KW-0812">Transmembrane</keyword>
<keyword evidence="4 5" id="KW-0472">Membrane</keyword>
<keyword evidence="7" id="KW-1185">Reference proteome</keyword>